<evidence type="ECO:0000259" key="8">
    <source>
        <dbReference type="PROSITE" id="PS51740"/>
    </source>
</evidence>
<keyword evidence="5 7" id="KW-0238">DNA-binding</keyword>
<dbReference type="Proteomes" id="UP001337723">
    <property type="component" value="Chromosome"/>
</dbReference>
<keyword evidence="10" id="KW-1185">Reference proteome</keyword>
<accession>A0AA48HTT7</accession>
<sequence length="172" mass="19063">MEREFTGISRNKVDGKGRVSIPAKFRRVLQNCDAEYAPGDPLKMHITFGDPTKKHLECWSADSYARLMGKISRMKSGTDAQRIMVYYYKSMSDTVTLDETGRLVLSPELRDKIDLSEEAVFEGHGEKFHILNPAQADAQADAFAAILKDLAQGAAHFDALSLLPDDDPVGAE</sequence>
<feature type="domain" description="SpoVT-AbrB" evidence="8">
    <location>
        <begin position="92"/>
        <end position="135"/>
    </location>
</feature>
<gene>
    <name evidence="7 9" type="primary">mraZ</name>
    <name evidence="9" type="ORF">MACH21_21380</name>
</gene>
<evidence type="ECO:0000256" key="6">
    <source>
        <dbReference type="ARBA" id="ARBA00023163"/>
    </source>
</evidence>
<dbReference type="SUPFAM" id="SSF89447">
    <property type="entry name" value="AbrB/MazE/MraZ-like"/>
    <property type="match status" value="1"/>
</dbReference>
<dbReference type="InterPro" id="IPR007159">
    <property type="entry name" value="SpoVT-AbrB_dom"/>
</dbReference>
<protein>
    <recommendedName>
        <fullName evidence="1 7">Transcriptional regulator MraZ</fullName>
    </recommendedName>
</protein>
<keyword evidence="3" id="KW-0677">Repeat</keyword>
<evidence type="ECO:0000313" key="10">
    <source>
        <dbReference type="Proteomes" id="UP001337723"/>
    </source>
</evidence>
<comment type="subcellular location">
    <subcellularLocation>
        <location evidence="7">Cytoplasm</location>
        <location evidence="7">Nucleoid</location>
    </subcellularLocation>
</comment>
<dbReference type="Pfam" id="PF02381">
    <property type="entry name" value="MraZ"/>
    <property type="match status" value="2"/>
</dbReference>
<comment type="similarity">
    <text evidence="7">Belongs to the MraZ family.</text>
</comment>
<dbReference type="KEGG" id="rmai:MACH21_21380"/>
<keyword evidence="2 7" id="KW-0963">Cytoplasm</keyword>
<dbReference type="HAMAP" id="MF_01008">
    <property type="entry name" value="MraZ"/>
    <property type="match status" value="1"/>
</dbReference>
<dbReference type="InterPro" id="IPR020603">
    <property type="entry name" value="MraZ_dom"/>
</dbReference>
<organism evidence="9 10">
    <name type="scientific">Roseicyclus marinus</name>
    <dbReference type="NCBI Taxonomy" id="2161673"/>
    <lineage>
        <taxon>Bacteria</taxon>
        <taxon>Pseudomonadati</taxon>
        <taxon>Pseudomonadota</taxon>
        <taxon>Alphaproteobacteria</taxon>
        <taxon>Rhodobacterales</taxon>
        <taxon>Roseobacteraceae</taxon>
        <taxon>Roseicyclus</taxon>
    </lineage>
</organism>
<dbReference type="EMBL" id="AP027266">
    <property type="protein sequence ID" value="BDW85961.1"/>
    <property type="molecule type" value="Genomic_DNA"/>
</dbReference>
<reference evidence="9 10" key="1">
    <citation type="submission" date="2023-01" db="EMBL/GenBank/DDBJ databases">
        <title>Complete genome sequence of Roseicyclus marinus strain Dej080120_10.</title>
        <authorList>
            <person name="Ueki S."/>
            <person name="Maruyama F."/>
        </authorList>
    </citation>
    <scope>NUCLEOTIDE SEQUENCE [LARGE SCALE GENOMIC DNA]</scope>
    <source>
        <strain evidence="9 10">Dej080120_10</strain>
    </source>
</reference>
<evidence type="ECO:0000256" key="7">
    <source>
        <dbReference type="HAMAP-Rule" id="MF_01008"/>
    </source>
</evidence>
<dbReference type="GO" id="GO:0005737">
    <property type="term" value="C:cytoplasm"/>
    <property type="evidence" value="ECO:0007669"/>
    <property type="project" value="UniProtKB-UniRule"/>
</dbReference>
<keyword evidence="6 7" id="KW-0804">Transcription</keyword>
<dbReference type="GO" id="GO:2000143">
    <property type="term" value="P:negative regulation of DNA-templated transcription initiation"/>
    <property type="evidence" value="ECO:0007669"/>
    <property type="project" value="TreeGrafter"/>
</dbReference>
<dbReference type="CDD" id="cd16320">
    <property type="entry name" value="MraZ_N"/>
    <property type="match status" value="1"/>
</dbReference>
<evidence type="ECO:0000313" key="9">
    <source>
        <dbReference type="EMBL" id="BDW85961.1"/>
    </source>
</evidence>
<dbReference type="PANTHER" id="PTHR34701">
    <property type="entry name" value="TRANSCRIPTIONAL REGULATOR MRAZ"/>
    <property type="match status" value="1"/>
</dbReference>
<dbReference type="InterPro" id="IPR035644">
    <property type="entry name" value="MraZ_C"/>
</dbReference>
<dbReference type="RefSeq" id="WP_338271831.1">
    <property type="nucleotide sequence ID" value="NZ_AP027266.1"/>
</dbReference>
<name>A0AA48HTT7_9RHOB</name>
<evidence type="ECO:0000256" key="2">
    <source>
        <dbReference type="ARBA" id="ARBA00022490"/>
    </source>
</evidence>
<evidence type="ECO:0000256" key="5">
    <source>
        <dbReference type="ARBA" id="ARBA00023125"/>
    </source>
</evidence>
<dbReference type="GO" id="GO:0009295">
    <property type="term" value="C:nucleoid"/>
    <property type="evidence" value="ECO:0007669"/>
    <property type="project" value="UniProtKB-SubCell"/>
</dbReference>
<dbReference type="PROSITE" id="PS51740">
    <property type="entry name" value="SPOVT_ABRB"/>
    <property type="match status" value="1"/>
</dbReference>
<dbReference type="PANTHER" id="PTHR34701:SF1">
    <property type="entry name" value="TRANSCRIPTIONAL REGULATOR MRAZ"/>
    <property type="match status" value="1"/>
</dbReference>
<evidence type="ECO:0000256" key="3">
    <source>
        <dbReference type="ARBA" id="ARBA00022737"/>
    </source>
</evidence>
<dbReference type="GO" id="GO:0003700">
    <property type="term" value="F:DNA-binding transcription factor activity"/>
    <property type="evidence" value="ECO:0007669"/>
    <property type="project" value="UniProtKB-UniRule"/>
</dbReference>
<dbReference type="InterPro" id="IPR038619">
    <property type="entry name" value="MraZ_sf"/>
</dbReference>
<dbReference type="CDD" id="cd16321">
    <property type="entry name" value="MraZ_C"/>
    <property type="match status" value="1"/>
</dbReference>
<dbReference type="InterPro" id="IPR003444">
    <property type="entry name" value="MraZ"/>
</dbReference>
<comment type="subunit">
    <text evidence="7">Forms oligomers.</text>
</comment>
<keyword evidence="4 7" id="KW-0805">Transcription regulation</keyword>
<dbReference type="Gene3D" id="3.40.1550.20">
    <property type="entry name" value="Transcriptional regulator MraZ domain"/>
    <property type="match status" value="1"/>
</dbReference>
<dbReference type="AlphaFoldDB" id="A0AA48HTT7"/>
<evidence type="ECO:0000256" key="4">
    <source>
        <dbReference type="ARBA" id="ARBA00023015"/>
    </source>
</evidence>
<dbReference type="InterPro" id="IPR037914">
    <property type="entry name" value="SpoVT-AbrB_sf"/>
</dbReference>
<proteinExistence type="inferred from homology"/>
<dbReference type="GO" id="GO:0000976">
    <property type="term" value="F:transcription cis-regulatory region binding"/>
    <property type="evidence" value="ECO:0007669"/>
    <property type="project" value="TreeGrafter"/>
</dbReference>
<dbReference type="InterPro" id="IPR035642">
    <property type="entry name" value="MraZ_N"/>
</dbReference>
<evidence type="ECO:0000256" key="1">
    <source>
        <dbReference type="ARBA" id="ARBA00013860"/>
    </source>
</evidence>